<evidence type="ECO:0000256" key="1">
    <source>
        <dbReference type="ARBA" id="ARBA00023157"/>
    </source>
</evidence>
<gene>
    <name evidence="3" type="ORF">MCOR_23683</name>
</gene>
<dbReference type="SMART" id="SM00034">
    <property type="entry name" value="CLECT"/>
    <property type="match status" value="1"/>
</dbReference>
<sequence length="300" mass="32889">MAEEVLYANWNTTAPQTYTGVATVMAKLDFTWRGRQMTDRTGHALCQINYLPVVLGLTYAGAKAECLKYALHPALLITQEEGIIAKNALNTPNTVSENFWVGLTLNGTNYTWSDGTPALFTDWSPDEPNRLDIAKCVIIVGSEFQWDSKDCTTEDNVLCQSKTVTSISDMIPIILFIAPTNNRFPISNDIDQIGDDTTTTIGATYPATSSTISAIYPPISTTSVNAGDITQRHFLLNGLDVEPQNQPYHVTQCQSKIRCADHCLADHVCAAFVFNGWQCLLFNSLNPGSINPIAGSAIWK</sequence>
<dbReference type="InterPro" id="IPR016187">
    <property type="entry name" value="CTDL_fold"/>
</dbReference>
<dbReference type="InterPro" id="IPR018378">
    <property type="entry name" value="C-type_lectin_CS"/>
</dbReference>
<dbReference type="Pfam" id="PF00059">
    <property type="entry name" value="Lectin_C"/>
    <property type="match status" value="1"/>
</dbReference>
<accession>A0A6J8C060</accession>
<dbReference type="InterPro" id="IPR001304">
    <property type="entry name" value="C-type_lectin-like"/>
</dbReference>
<protein>
    <submittedName>
        <fullName evidence="3">MRC</fullName>
    </submittedName>
</protein>
<proteinExistence type="predicted"/>
<keyword evidence="1" id="KW-1015">Disulfide bond</keyword>
<feature type="domain" description="C-type lectin" evidence="2">
    <location>
        <begin position="58"/>
        <end position="160"/>
    </location>
</feature>
<dbReference type="Gene3D" id="3.10.100.10">
    <property type="entry name" value="Mannose-Binding Protein A, subunit A"/>
    <property type="match status" value="1"/>
</dbReference>
<evidence type="ECO:0000313" key="4">
    <source>
        <dbReference type="Proteomes" id="UP000507470"/>
    </source>
</evidence>
<keyword evidence="4" id="KW-1185">Reference proteome</keyword>
<dbReference type="CDD" id="cd00037">
    <property type="entry name" value="CLECT"/>
    <property type="match status" value="1"/>
</dbReference>
<dbReference type="AlphaFoldDB" id="A0A6J8C060"/>
<dbReference type="SUPFAM" id="SSF56436">
    <property type="entry name" value="C-type lectin-like"/>
    <property type="match status" value="1"/>
</dbReference>
<reference evidence="3 4" key="1">
    <citation type="submission" date="2020-06" db="EMBL/GenBank/DDBJ databases">
        <authorList>
            <person name="Li R."/>
            <person name="Bekaert M."/>
        </authorList>
    </citation>
    <scope>NUCLEOTIDE SEQUENCE [LARGE SCALE GENOMIC DNA]</scope>
    <source>
        <strain evidence="4">wild</strain>
    </source>
</reference>
<dbReference type="Proteomes" id="UP000507470">
    <property type="component" value="Unassembled WGS sequence"/>
</dbReference>
<evidence type="ECO:0000259" key="2">
    <source>
        <dbReference type="PROSITE" id="PS50041"/>
    </source>
</evidence>
<dbReference type="PROSITE" id="PS50041">
    <property type="entry name" value="C_TYPE_LECTIN_2"/>
    <property type="match status" value="1"/>
</dbReference>
<dbReference type="InterPro" id="IPR016186">
    <property type="entry name" value="C-type_lectin-like/link_sf"/>
</dbReference>
<name>A0A6J8C060_MYTCO</name>
<dbReference type="EMBL" id="CACVKT020004162">
    <property type="protein sequence ID" value="CAC5388419.1"/>
    <property type="molecule type" value="Genomic_DNA"/>
</dbReference>
<dbReference type="OrthoDB" id="7357196at2759"/>
<organism evidence="3 4">
    <name type="scientific">Mytilus coruscus</name>
    <name type="common">Sea mussel</name>
    <dbReference type="NCBI Taxonomy" id="42192"/>
    <lineage>
        <taxon>Eukaryota</taxon>
        <taxon>Metazoa</taxon>
        <taxon>Spiralia</taxon>
        <taxon>Lophotrochozoa</taxon>
        <taxon>Mollusca</taxon>
        <taxon>Bivalvia</taxon>
        <taxon>Autobranchia</taxon>
        <taxon>Pteriomorphia</taxon>
        <taxon>Mytilida</taxon>
        <taxon>Mytiloidea</taxon>
        <taxon>Mytilidae</taxon>
        <taxon>Mytilinae</taxon>
        <taxon>Mytilus</taxon>
    </lineage>
</organism>
<evidence type="ECO:0000313" key="3">
    <source>
        <dbReference type="EMBL" id="CAC5388419.1"/>
    </source>
</evidence>
<dbReference type="PROSITE" id="PS00615">
    <property type="entry name" value="C_TYPE_LECTIN_1"/>
    <property type="match status" value="1"/>
</dbReference>